<feature type="region of interest" description="Disordered" evidence="1">
    <location>
        <begin position="58"/>
        <end position="79"/>
    </location>
</feature>
<feature type="transmembrane region" description="Helical" evidence="2">
    <location>
        <begin position="27"/>
        <end position="47"/>
    </location>
</feature>
<keyword evidence="2" id="KW-0812">Transmembrane</keyword>
<dbReference type="Proteomes" id="UP000177053">
    <property type="component" value="Unassembled WGS sequence"/>
</dbReference>
<organism evidence="3 4">
    <name type="scientific">Candidatus Woesebacteria bacterium RBG_16_34_12</name>
    <dbReference type="NCBI Taxonomy" id="1802480"/>
    <lineage>
        <taxon>Bacteria</taxon>
        <taxon>Candidatus Woeseibacteriota</taxon>
    </lineage>
</organism>
<evidence type="ECO:0000256" key="1">
    <source>
        <dbReference type="SAM" id="MobiDB-lite"/>
    </source>
</evidence>
<reference evidence="3 4" key="1">
    <citation type="journal article" date="2016" name="Nat. Commun.">
        <title>Thousands of microbial genomes shed light on interconnected biogeochemical processes in an aquifer system.</title>
        <authorList>
            <person name="Anantharaman K."/>
            <person name="Brown C.T."/>
            <person name="Hug L.A."/>
            <person name="Sharon I."/>
            <person name="Castelle C.J."/>
            <person name="Probst A.J."/>
            <person name="Thomas B.C."/>
            <person name="Singh A."/>
            <person name="Wilkins M.J."/>
            <person name="Karaoz U."/>
            <person name="Brodie E.L."/>
            <person name="Williams K.H."/>
            <person name="Hubbard S.S."/>
            <person name="Banfield J.F."/>
        </authorList>
    </citation>
    <scope>NUCLEOTIDE SEQUENCE [LARGE SCALE GENOMIC DNA]</scope>
</reference>
<sequence>MGKIISKYIKPIESLEARLKKRNLTKIAFIVFAFLCFVGLIIINRFLPDSRKKEGVSVSKQITENPQSTSPKEKYVPKPTPELTIPESENVEVSGVQVNNFYKEAEIINANGDLSINTQTKDYAIIYFPSVEQFNISITISPFDEIKTQAETAFINIMGVEKNELCKLKVVITTPYFANPQEAGKVYGLSFCQ</sequence>
<keyword evidence="2" id="KW-1133">Transmembrane helix</keyword>
<gene>
    <name evidence="3" type="ORF">A2Z22_02870</name>
</gene>
<comment type="caution">
    <text evidence="3">The sequence shown here is derived from an EMBL/GenBank/DDBJ whole genome shotgun (WGS) entry which is preliminary data.</text>
</comment>
<name>A0A1F7X6U1_9BACT</name>
<keyword evidence="2" id="KW-0472">Membrane</keyword>
<protein>
    <submittedName>
        <fullName evidence="3">Uncharacterized protein</fullName>
    </submittedName>
</protein>
<evidence type="ECO:0000313" key="4">
    <source>
        <dbReference type="Proteomes" id="UP000177053"/>
    </source>
</evidence>
<feature type="compositionally biased region" description="Polar residues" evidence="1">
    <location>
        <begin position="58"/>
        <end position="70"/>
    </location>
</feature>
<evidence type="ECO:0000313" key="3">
    <source>
        <dbReference type="EMBL" id="OGM10804.1"/>
    </source>
</evidence>
<proteinExistence type="predicted"/>
<dbReference type="EMBL" id="MGFS01000028">
    <property type="protein sequence ID" value="OGM10804.1"/>
    <property type="molecule type" value="Genomic_DNA"/>
</dbReference>
<evidence type="ECO:0000256" key="2">
    <source>
        <dbReference type="SAM" id="Phobius"/>
    </source>
</evidence>
<dbReference type="AlphaFoldDB" id="A0A1F7X6U1"/>
<accession>A0A1F7X6U1</accession>